<protein>
    <submittedName>
        <fullName evidence="2">Uncharacterized protein</fullName>
    </submittedName>
</protein>
<proteinExistence type="predicted"/>
<accession>A0A4Y2G7K4</accession>
<feature type="region of interest" description="Disordered" evidence="1">
    <location>
        <begin position="1"/>
        <end position="22"/>
    </location>
</feature>
<name>A0A4Y2G7K4_ARAVE</name>
<evidence type="ECO:0000313" key="2">
    <source>
        <dbReference type="EMBL" id="GBM48578.1"/>
    </source>
</evidence>
<evidence type="ECO:0000313" key="3">
    <source>
        <dbReference type="Proteomes" id="UP000499080"/>
    </source>
</evidence>
<gene>
    <name evidence="2" type="ORF">AVEN_99013_1</name>
</gene>
<evidence type="ECO:0000256" key="1">
    <source>
        <dbReference type="SAM" id="MobiDB-lite"/>
    </source>
</evidence>
<reference evidence="2 3" key="1">
    <citation type="journal article" date="2019" name="Sci. Rep.">
        <title>Orb-weaving spider Araneus ventricosus genome elucidates the spidroin gene catalogue.</title>
        <authorList>
            <person name="Kono N."/>
            <person name="Nakamura H."/>
            <person name="Ohtoshi R."/>
            <person name="Moran D.A.P."/>
            <person name="Shinohara A."/>
            <person name="Yoshida Y."/>
            <person name="Fujiwara M."/>
            <person name="Mori M."/>
            <person name="Tomita M."/>
            <person name="Arakawa K."/>
        </authorList>
    </citation>
    <scope>NUCLEOTIDE SEQUENCE [LARGE SCALE GENOMIC DNA]</scope>
</reference>
<keyword evidence="3" id="KW-1185">Reference proteome</keyword>
<comment type="caution">
    <text evidence="2">The sequence shown here is derived from an EMBL/GenBank/DDBJ whole genome shotgun (WGS) entry which is preliminary data.</text>
</comment>
<dbReference type="EMBL" id="BGPR01001220">
    <property type="protein sequence ID" value="GBM48578.1"/>
    <property type="molecule type" value="Genomic_DNA"/>
</dbReference>
<dbReference type="Proteomes" id="UP000499080">
    <property type="component" value="Unassembled WGS sequence"/>
</dbReference>
<sequence>MAVPLSSTRKSTLKTAPVQSRRNPTTLLLSPKLSVPPFRWPSSPGTPGFNALTVVPPIGFKRDVAKLHTTAAKLSDLEPRNTTNTIDSAQRLTIDQLALRTKLQRDYSSFEHLGIYSFSDRA</sequence>
<dbReference type="AlphaFoldDB" id="A0A4Y2G7K4"/>
<organism evidence="2 3">
    <name type="scientific">Araneus ventricosus</name>
    <name type="common">Orbweaver spider</name>
    <name type="synonym">Epeira ventricosa</name>
    <dbReference type="NCBI Taxonomy" id="182803"/>
    <lineage>
        <taxon>Eukaryota</taxon>
        <taxon>Metazoa</taxon>
        <taxon>Ecdysozoa</taxon>
        <taxon>Arthropoda</taxon>
        <taxon>Chelicerata</taxon>
        <taxon>Arachnida</taxon>
        <taxon>Araneae</taxon>
        <taxon>Araneomorphae</taxon>
        <taxon>Entelegynae</taxon>
        <taxon>Araneoidea</taxon>
        <taxon>Araneidae</taxon>
        <taxon>Araneus</taxon>
    </lineage>
</organism>